<dbReference type="PANTHER" id="PTHR11070">
    <property type="entry name" value="UVRD / RECB / PCRA DNA HELICASE FAMILY MEMBER"/>
    <property type="match status" value="1"/>
</dbReference>
<keyword evidence="4 6" id="KW-0067">ATP-binding</keyword>
<keyword evidence="10" id="KW-1185">Reference proteome</keyword>
<dbReference type="InterPro" id="IPR000212">
    <property type="entry name" value="DNA_helicase_UvrD/REP"/>
</dbReference>
<evidence type="ECO:0000256" key="6">
    <source>
        <dbReference type="PROSITE-ProRule" id="PRU00560"/>
    </source>
</evidence>
<dbReference type="PROSITE" id="PS51198">
    <property type="entry name" value="UVRD_HELICASE_ATP_BIND"/>
    <property type="match status" value="1"/>
</dbReference>
<evidence type="ECO:0000256" key="1">
    <source>
        <dbReference type="ARBA" id="ARBA00022741"/>
    </source>
</evidence>
<keyword evidence="2 6" id="KW-0378">Hydrolase</keyword>
<dbReference type="EMBL" id="JAVDWE010000012">
    <property type="protein sequence ID" value="MDR7096180.1"/>
    <property type="molecule type" value="Genomic_DNA"/>
</dbReference>
<dbReference type="PANTHER" id="PTHR11070:SF2">
    <property type="entry name" value="ATP-DEPENDENT DNA HELICASE SRS2"/>
    <property type="match status" value="1"/>
</dbReference>
<reference evidence="9 10" key="1">
    <citation type="submission" date="2023-07" db="EMBL/GenBank/DDBJ databases">
        <title>Sorghum-associated microbial communities from plants grown in Nebraska, USA.</title>
        <authorList>
            <person name="Schachtman D."/>
        </authorList>
    </citation>
    <scope>NUCLEOTIDE SEQUENCE [LARGE SCALE GENOMIC DNA]</scope>
    <source>
        <strain evidence="9 10">BE240</strain>
    </source>
</reference>
<protein>
    <recommendedName>
        <fullName evidence="5">DNA 3'-5' helicase II</fullName>
    </recommendedName>
</protein>
<evidence type="ECO:0000256" key="5">
    <source>
        <dbReference type="ARBA" id="ARBA00034923"/>
    </source>
</evidence>
<dbReference type="Gene3D" id="3.40.50.300">
    <property type="entry name" value="P-loop containing nucleotide triphosphate hydrolases"/>
    <property type="match status" value="2"/>
</dbReference>
<feature type="compositionally biased region" description="Polar residues" evidence="7">
    <location>
        <begin position="518"/>
        <end position="537"/>
    </location>
</feature>
<evidence type="ECO:0000256" key="2">
    <source>
        <dbReference type="ARBA" id="ARBA00022801"/>
    </source>
</evidence>
<feature type="region of interest" description="Disordered" evidence="7">
    <location>
        <begin position="518"/>
        <end position="547"/>
    </location>
</feature>
<evidence type="ECO:0000256" key="4">
    <source>
        <dbReference type="ARBA" id="ARBA00022840"/>
    </source>
</evidence>
<dbReference type="SUPFAM" id="SSF52540">
    <property type="entry name" value="P-loop containing nucleoside triphosphate hydrolases"/>
    <property type="match status" value="1"/>
</dbReference>
<feature type="domain" description="UvrD-like helicase ATP-binding" evidence="8">
    <location>
        <begin position="21"/>
        <end position="336"/>
    </location>
</feature>
<keyword evidence="1 6" id="KW-0547">Nucleotide-binding</keyword>
<name>A0ABU1VFR6_9BURK</name>
<dbReference type="RefSeq" id="WP_204734955.1">
    <property type="nucleotide sequence ID" value="NZ_JAVDWE010000012.1"/>
</dbReference>
<evidence type="ECO:0000313" key="9">
    <source>
        <dbReference type="EMBL" id="MDR7096180.1"/>
    </source>
</evidence>
<dbReference type="InterPro" id="IPR027417">
    <property type="entry name" value="P-loop_NTPase"/>
</dbReference>
<dbReference type="Pfam" id="PF00580">
    <property type="entry name" value="UvrD-helicase"/>
    <property type="match status" value="1"/>
</dbReference>
<sequence length="547" mass="60244">MIIPWISPDDLAELQFLTPDLDFTDAERRAVLLAAGSSDVNAAPGSGKTTVLSAKLLLLARKWPHDTRGICVLSHTNVAREEIQRRLGATAVGARLLAYPHFIGTIHGFVDRFLALPALRSLGLTVDVIDDEVFAKKAIARAMKKPPLWGWAQNDEGVKPMVGGLVYRGPDLVLDSEDGTLPKTTAKSYPLLKEIKEQLTREGVFRYADMFAFAEMLLTRFPAIKAQLSRRFPLVYLDEMQDTTWEQEALLARLFDESVVVQRYGDLNQRILVGKGDFAQLSFPREGALPISTSKRFGPAIAAAVSGVRVGGSAVVGTAADVHPPTLMTYTTERVGDVLNRFGHLVLDRFKDDQLRSGTIKALCTRKQGDAKQTPGRTLLDYWPAYLEQSRGGSGRSERLWALLNQSADPWVCGNSMHSRAADAKRAVVLVLRAADSPHIKGLRDGAQLFRRLADAGQDVRAFAGCAGSWQSTQTWGLPRPDAPRRSRCSTITFNRCCLPAWPPRSFRHCRCSSRQKSSLNKKSSSDGVRSNVTTGALRSRLAPWPQ</sequence>
<dbReference type="Proteomes" id="UP001265550">
    <property type="component" value="Unassembled WGS sequence"/>
</dbReference>
<comment type="caution">
    <text evidence="9">The sequence shown here is derived from an EMBL/GenBank/DDBJ whole genome shotgun (WGS) entry which is preliminary data.</text>
</comment>
<gene>
    <name evidence="9" type="ORF">J2X09_003935</name>
</gene>
<proteinExistence type="predicted"/>
<evidence type="ECO:0000259" key="8">
    <source>
        <dbReference type="PROSITE" id="PS51198"/>
    </source>
</evidence>
<evidence type="ECO:0000313" key="10">
    <source>
        <dbReference type="Proteomes" id="UP001265550"/>
    </source>
</evidence>
<accession>A0ABU1VFR6</accession>
<keyword evidence="3 6" id="KW-0347">Helicase</keyword>
<organism evidence="9 10">
    <name type="scientific">Hydrogenophaga laconesensis</name>
    <dbReference type="NCBI Taxonomy" id="1805971"/>
    <lineage>
        <taxon>Bacteria</taxon>
        <taxon>Pseudomonadati</taxon>
        <taxon>Pseudomonadota</taxon>
        <taxon>Betaproteobacteria</taxon>
        <taxon>Burkholderiales</taxon>
        <taxon>Comamonadaceae</taxon>
        <taxon>Hydrogenophaga</taxon>
    </lineage>
</organism>
<evidence type="ECO:0000256" key="3">
    <source>
        <dbReference type="ARBA" id="ARBA00022806"/>
    </source>
</evidence>
<evidence type="ECO:0000256" key="7">
    <source>
        <dbReference type="SAM" id="MobiDB-lite"/>
    </source>
</evidence>
<feature type="binding site" evidence="6">
    <location>
        <begin position="42"/>
        <end position="49"/>
    </location>
    <ligand>
        <name>ATP</name>
        <dbReference type="ChEBI" id="CHEBI:30616"/>
    </ligand>
</feature>
<dbReference type="InterPro" id="IPR014016">
    <property type="entry name" value="UvrD-like_ATP-bd"/>
</dbReference>